<gene>
    <name evidence="5" type="ORF">I5L03_11305</name>
</gene>
<dbReference type="Pfam" id="PF00149">
    <property type="entry name" value="Metallophos"/>
    <property type="match status" value="1"/>
</dbReference>
<dbReference type="Proteomes" id="UP000602442">
    <property type="component" value="Unassembled WGS sequence"/>
</dbReference>
<dbReference type="PROSITE" id="PS51257">
    <property type="entry name" value="PROKAR_LIPOPROTEIN"/>
    <property type="match status" value="1"/>
</dbReference>
<feature type="signal peptide" evidence="2">
    <location>
        <begin position="1"/>
        <end position="16"/>
    </location>
</feature>
<accession>A0ABS0N5X2</accession>
<evidence type="ECO:0000256" key="1">
    <source>
        <dbReference type="ARBA" id="ARBA00022729"/>
    </source>
</evidence>
<feature type="domain" description="5'-Nucleotidase C-terminal" evidence="4">
    <location>
        <begin position="375"/>
        <end position="526"/>
    </location>
</feature>
<dbReference type="InterPro" id="IPR004843">
    <property type="entry name" value="Calcineurin-like_PHP"/>
</dbReference>
<dbReference type="InterPro" id="IPR006179">
    <property type="entry name" value="5_nucleotidase/apyrase"/>
</dbReference>
<feature type="chain" id="PRO_5044960675" evidence="2">
    <location>
        <begin position="17"/>
        <end position="567"/>
    </location>
</feature>
<dbReference type="InterPro" id="IPR008334">
    <property type="entry name" value="5'-Nucleotdase_C"/>
</dbReference>
<feature type="domain" description="Calcineurin-like phosphoesterase" evidence="3">
    <location>
        <begin position="38"/>
        <end position="286"/>
    </location>
</feature>
<evidence type="ECO:0000256" key="2">
    <source>
        <dbReference type="RuleBase" id="RU362119"/>
    </source>
</evidence>
<dbReference type="InterPro" id="IPR029052">
    <property type="entry name" value="Metallo-depent_PP-like"/>
</dbReference>
<name>A0ABS0N5X2_9SPHN</name>
<keyword evidence="1 2" id="KW-0732">Signal</keyword>
<proteinExistence type="inferred from homology"/>
<dbReference type="Pfam" id="PF02872">
    <property type="entry name" value="5_nucleotid_C"/>
    <property type="match status" value="1"/>
</dbReference>
<dbReference type="PANTHER" id="PTHR11575:SF24">
    <property type="entry name" value="5'-NUCLEOTIDASE"/>
    <property type="match status" value="1"/>
</dbReference>
<comment type="caution">
    <text evidence="5">The sequence shown here is derived from an EMBL/GenBank/DDBJ whole genome shotgun (WGS) entry which is preliminary data.</text>
</comment>
<evidence type="ECO:0000313" key="5">
    <source>
        <dbReference type="EMBL" id="MBH5323170.1"/>
    </source>
</evidence>
<reference evidence="5 6" key="1">
    <citation type="submission" date="2020-11" db="EMBL/GenBank/DDBJ databases">
        <title>Erythrobacter sediminis sp. nov., a marine bacterium from a tidal flat of Garorim Bay.</title>
        <authorList>
            <person name="Kim D."/>
            <person name="Yoo Y."/>
            <person name="Kim J.-J."/>
        </authorList>
    </citation>
    <scope>NUCLEOTIDE SEQUENCE [LARGE SCALE GENOMIC DNA]</scope>
    <source>
        <strain evidence="5 6">JGD-13</strain>
    </source>
</reference>
<keyword evidence="2" id="KW-0547">Nucleotide-binding</keyword>
<evidence type="ECO:0000259" key="4">
    <source>
        <dbReference type="Pfam" id="PF02872"/>
    </source>
</evidence>
<dbReference type="RefSeq" id="WP_197921867.1">
    <property type="nucleotide sequence ID" value="NZ_CAWPTA010000008.1"/>
</dbReference>
<keyword evidence="2" id="KW-0378">Hydrolase</keyword>
<dbReference type="Gene3D" id="3.60.21.10">
    <property type="match status" value="1"/>
</dbReference>
<dbReference type="SUPFAM" id="SSF55816">
    <property type="entry name" value="5'-nucleotidase (syn. UDP-sugar hydrolase), C-terminal domain"/>
    <property type="match status" value="1"/>
</dbReference>
<protein>
    <submittedName>
        <fullName evidence="5">Bifunctional metallophosphatase/5'-nucleotidase</fullName>
    </submittedName>
</protein>
<dbReference type="EMBL" id="JAEANY010000003">
    <property type="protein sequence ID" value="MBH5323170.1"/>
    <property type="molecule type" value="Genomic_DNA"/>
</dbReference>
<keyword evidence="6" id="KW-1185">Reference proteome</keyword>
<evidence type="ECO:0000259" key="3">
    <source>
        <dbReference type="Pfam" id="PF00149"/>
    </source>
</evidence>
<organism evidence="5 6">
    <name type="scientific">Aurantiacibacter sediminis</name>
    <dbReference type="NCBI Taxonomy" id="2793064"/>
    <lineage>
        <taxon>Bacteria</taxon>
        <taxon>Pseudomonadati</taxon>
        <taxon>Pseudomonadota</taxon>
        <taxon>Alphaproteobacteria</taxon>
        <taxon>Sphingomonadales</taxon>
        <taxon>Erythrobacteraceae</taxon>
        <taxon>Aurantiacibacter</taxon>
    </lineage>
</organism>
<dbReference type="SUPFAM" id="SSF56300">
    <property type="entry name" value="Metallo-dependent phosphatases"/>
    <property type="match status" value="1"/>
</dbReference>
<evidence type="ECO:0000313" key="6">
    <source>
        <dbReference type="Proteomes" id="UP000602442"/>
    </source>
</evidence>
<dbReference type="Gene3D" id="3.90.780.10">
    <property type="entry name" value="5'-Nucleotidase, C-terminal domain"/>
    <property type="match status" value="1"/>
</dbReference>
<sequence length="567" mass="58986">MTSKLIASLFASAALAGCVTQPGAISSVSPTSDVVNLQVLALNDFHGHLEQSEREGTWIENGVERRGRIGGAAQLGATLDALREGHTVTVAAGDLIGASPLISSLFLDEPTIRALSVVGLDIASVGNHEFDRGIEELRRIQNGGCEVYTLREPCAVEPFIGADFAYLAGNVVDDAGVTLFPGTEMRDYGAARVGFIGLTLEGTPNLVADQATAGYTFLPEAETANRLAAQLRDRGADAVVLLIHEGGYVDGRFVLDGCPDISGPIVPIVEALDPSISLVVSGHSHNAYICNITRESGEPVLLTSAGRYGGFVTAIDMVIDPASDAVLSLDARSIAVTDTDTPHAEAGEIVRRYAEAVRPVAERAVGPIAAPLARGEDCADRPAQDFVADAYLFAANAALDAPADIAFVNSGGVRSDLSGADDGVLTFGELAAMAPFGNTLIVLEMTGGQIMALLEQQFCQEDGSVLCGSALVPSAGSAYQVDRRRAQGERVLAPVIDEQPLDPARTYRVVTNSFLAGGGDGFSQFGDGTQVANVGFDIDGIEAYVATGEVRVPVCGRVRTVVAPASS</sequence>
<dbReference type="PANTHER" id="PTHR11575">
    <property type="entry name" value="5'-NUCLEOTIDASE-RELATED"/>
    <property type="match status" value="1"/>
</dbReference>
<comment type="similarity">
    <text evidence="2">Belongs to the 5'-nucleotidase family.</text>
</comment>
<dbReference type="PRINTS" id="PR01607">
    <property type="entry name" value="APYRASEFAMLY"/>
</dbReference>
<dbReference type="InterPro" id="IPR036907">
    <property type="entry name" value="5'-Nucleotdase_C_sf"/>
</dbReference>